<dbReference type="SUPFAM" id="SSF55052">
    <property type="entry name" value="CheY-binding domain of CheA"/>
    <property type="match status" value="1"/>
</dbReference>
<dbReference type="Gene3D" id="3.30.70.1110">
    <property type="entry name" value="Histidine kinase CheA-like, P2 response regulator-binding domain"/>
    <property type="match status" value="1"/>
</dbReference>
<proteinExistence type="predicted"/>
<keyword evidence="3" id="KW-0547">Nucleotide-binding</keyword>
<name>A0A919RYK0_9CLOT</name>
<protein>
    <recommendedName>
        <fullName evidence="2">histidine kinase</fullName>
        <ecNumber evidence="2">2.7.13.3</ecNumber>
    </recommendedName>
</protein>
<dbReference type="GO" id="GO:0005737">
    <property type="term" value="C:cytoplasm"/>
    <property type="evidence" value="ECO:0007669"/>
    <property type="project" value="InterPro"/>
</dbReference>
<dbReference type="SUPFAM" id="SSF47384">
    <property type="entry name" value="Homodimeric domain of signal transducing histidine kinase"/>
    <property type="match status" value="1"/>
</dbReference>
<dbReference type="InterPro" id="IPR004105">
    <property type="entry name" value="CheA-like_dim"/>
</dbReference>
<evidence type="ECO:0000256" key="3">
    <source>
        <dbReference type="ARBA" id="ARBA00022741"/>
    </source>
</evidence>
<dbReference type="Pfam" id="PF02895">
    <property type="entry name" value="H-kinase_dim"/>
    <property type="match status" value="1"/>
</dbReference>
<dbReference type="GO" id="GO:0006935">
    <property type="term" value="P:chemotaxis"/>
    <property type="evidence" value="ECO:0007669"/>
    <property type="project" value="InterPro"/>
</dbReference>
<dbReference type="EMBL" id="BOPZ01000004">
    <property type="protein sequence ID" value="GIM28129.1"/>
    <property type="molecule type" value="Genomic_DNA"/>
</dbReference>
<dbReference type="InterPro" id="IPR035891">
    <property type="entry name" value="CheY-binding_CheA"/>
</dbReference>
<dbReference type="AlphaFoldDB" id="A0A919RYK0"/>
<evidence type="ECO:0000256" key="2">
    <source>
        <dbReference type="ARBA" id="ARBA00012438"/>
    </source>
</evidence>
<comment type="caution">
    <text evidence="5">The sequence shown here is derived from an EMBL/GenBank/DDBJ whole genome shotgun (WGS) entry which is preliminary data.</text>
</comment>
<dbReference type="InterPro" id="IPR037006">
    <property type="entry name" value="CheA-like_homodim_sf"/>
</dbReference>
<keyword evidence="6" id="KW-1185">Reference proteome</keyword>
<dbReference type="Proteomes" id="UP000679179">
    <property type="component" value="Unassembled WGS sequence"/>
</dbReference>
<dbReference type="RefSeq" id="WP_212902864.1">
    <property type="nucleotide sequence ID" value="NZ_BOPZ01000004.1"/>
</dbReference>
<dbReference type="GO" id="GO:0000155">
    <property type="term" value="F:phosphorelay sensor kinase activity"/>
    <property type="evidence" value="ECO:0007669"/>
    <property type="project" value="InterPro"/>
</dbReference>
<sequence length="275" mass="31842">MGKSQYISMLSEESIDKLHVLNKILLALEQPQNDIGIDGLILKKKQVDRKEIDIKDDNFLMDINEYDTNIIKKAKQKGFKAIGVKIDLNKNTLLKSARAFVIFKNLEEYGEIIKSYPAAEDIEYENFDFSMELLVITTLEPLDIEKIVDNISEVDKVFVEEIGGYFGDESEKKVENKRIDEVIPFINTLNDNEKRNNNQLKKSTQLVSVDSKRLDSIMDMASQLIMYKMRLEKISNDYKLQELNETLEQLEKTTLDLKDLVTEIGIFPKRKYSVL</sequence>
<organism evidence="5 6">
    <name type="scientific">Clostridium polyendosporum</name>
    <dbReference type="NCBI Taxonomy" id="69208"/>
    <lineage>
        <taxon>Bacteria</taxon>
        <taxon>Bacillati</taxon>
        <taxon>Bacillota</taxon>
        <taxon>Clostridia</taxon>
        <taxon>Eubacteriales</taxon>
        <taxon>Clostridiaceae</taxon>
        <taxon>Clostridium</taxon>
    </lineage>
</organism>
<feature type="domain" description="Histidine kinase CheA-like homodimeric" evidence="4">
    <location>
        <begin position="204"/>
        <end position="264"/>
    </location>
</feature>
<dbReference type="Pfam" id="PF07194">
    <property type="entry name" value="P2"/>
    <property type="match status" value="1"/>
</dbReference>
<dbReference type="SMART" id="SM01231">
    <property type="entry name" value="H-kinase_dim"/>
    <property type="match status" value="1"/>
</dbReference>
<evidence type="ECO:0000259" key="4">
    <source>
        <dbReference type="SMART" id="SM01231"/>
    </source>
</evidence>
<comment type="catalytic activity">
    <reaction evidence="1">
        <text>ATP + protein L-histidine = ADP + protein N-phospho-L-histidine.</text>
        <dbReference type="EC" id="2.7.13.3"/>
    </reaction>
</comment>
<dbReference type="Gene3D" id="1.10.287.560">
    <property type="entry name" value="Histidine kinase CheA-like, homodimeric domain"/>
    <property type="match status" value="1"/>
</dbReference>
<dbReference type="InterPro" id="IPR037052">
    <property type="entry name" value="CheA-like_P2_sf"/>
</dbReference>
<dbReference type="InterPro" id="IPR036097">
    <property type="entry name" value="HisK_dim/P_sf"/>
</dbReference>
<evidence type="ECO:0000313" key="6">
    <source>
        <dbReference type="Proteomes" id="UP000679179"/>
    </source>
</evidence>
<dbReference type="InterPro" id="IPR010808">
    <property type="entry name" value="CheA_P2-bd"/>
</dbReference>
<dbReference type="EC" id="2.7.13.3" evidence="2"/>
<evidence type="ECO:0000313" key="5">
    <source>
        <dbReference type="EMBL" id="GIM28129.1"/>
    </source>
</evidence>
<evidence type="ECO:0000256" key="1">
    <source>
        <dbReference type="ARBA" id="ARBA00000085"/>
    </source>
</evidence>
<gene>
    <name evidence="5" type="ORF">CPJCM30710_07950</name>
</gene>
<reference evidence="5" key="1">
    <citation type="submission" date="2021-03" db="EMBL/GenBank/DDBJ databases">
        <title>Taxonomic study of Clostridium polyendosporum from meadow-gley soil under rice.</title>
        <authorList>
            <person name="Kobayashi H."/>
            <person name="Tanizawa Y."/>
            <person name="Yagura M."/>
        </authorList>
    </citation>
    <scope>NUCLEOTIDE SEQUENCE</scope>
    <source>
        <strain evidence="5">JCM 30710</strain>
    </source>
</reference>
<accession>A0A919RYK0</accession>